<dbReference type="EMBL" id="JBJURJ010000003">
    <property type="protein sequence ID" value="MFM9327751.1"/>
    <property type="molecule type" value="Genomic_DNA"/>
</dbReference>
<accession>A0ACC7NVN2</accession>
<evidence type="ECO:0000313" key="1">
    <source>
        <dbReference type="EMBL" id="MFM9327751.1"/>
    </source>
</evidence>
<reference evidence="1" key="1">
    <citation type="submission" date="2024-12" db="EMBL/GenBank/DDBJ databases">
        <authorList>
            <person name="Wu N."/>
        </authorList>
    </citation>
    <scope>NUCLEOTIDE SEQUENCE</scope>
    <source>
        <strain evidence="1">P15</strain>
    </source>
</reference>
<dbReference type="Proteomes" id="UP001631969">
    <property type="component" value="Unassembled WGS sequence"/>
</dbReference>
<evidence type="ECO:0000313" key="2">
    <source>
        <dbReference type="Proteomes" id="UP001631969"/>
    </source>
</evidence>
<sequence>MAKNVLKIINPPINVQMMYSYHLTITLMNEKTYPWFYSNFIQLKAYPSDLITNNTNSIKFFQGKVDFNPWLNKHTTIDGNNMEIIRDLMESIDNKFYVECSLDEFYLSNLRMGGLNHYYHKVMVYGYDALDEIFYIVGYRKNQTYGETTCTFNELESAFYSDIPLNINHKEGIKRFCVPDIKYKPGVDIERIVLLMNDYINGINSLGAEKKSDEVENIPTYGVDVYRFLQNSLKLLLNGIGKVDIRGYHALMEHKKVMSQRLKFLESKNYLIESAELIRDYYNIEKSTEKLRSLAIMYTIKKSEATLKAMIEYLLHIEKQEISLLKEIKVRLERNLI</sequence>
<comment type="caution">
    <text evidence="1">The sequence shown here is derived from an EMBL/GenBank/DDBJ whole genome shotgun (WGS) entry which is preliminary data.</text>
</comment>
<name>A0ACC7NVN2_9BACL</name>
<organism evidence="1 2">
    <name type="scientific">Paenibacillus mesotrionivorans</name>
    <dbReference type="NCBI Taxonomy" id="3160968"/>
    <lineage>
        <taxon>Bacteria</taxon>
        <taxon>Bacillati</taxon>
        <taxon>Bacillota</taxon>
        <taxon>Bacilli</taxon>
        <taxon>Bacillales</taxon>
        <taxon>Paenibacillaceae</taxon>
        <taxon>Paenibacillus</taxon>
    </lineage>
</organism>
<proteinExistence type="predicted"/>
<protein>
    <submittedName>
        <fullName evidence="1">Uncharacterized protein</fullName>
    </submittedName>
</protein>
<keyword evidence="2" id="KW-1185">Reference proteome</keyword>
<gene>
    <name evidence="1" type="ORF">ACI1P1_05480</name>
</gene>